<accession>A0A9D5HXW2</accession>
<sequence length="1392" mass="151166">MEDKSMLGRRVVVFTWLVVLLLLGADDLLFGVQNSIQLVKGNEIVKMSREERKNTGDKIEIKVRNAGLIIDDNNGNKKLLSSPKDELLKQYYNEYSFPDYLYMKDVNSLKSRGVPGEFIFNSYKMGRARSSNNSTNARDGDLNSFSKKSQMANYTSTLYNESININGTEASQNGDGDSGSSISSLTITKVDSPPFISIETVDKDGGIVKNIKENMPLKHIILPTTTTTTTASAIASTSTTKSRPSMDGHKDSTNNMLELGVDNLSEMSSLELSGEDNVQGIDSTTEYLGREKPNILSDLFSRDLIKTQNSTRKPNILSDINTMTTDILNTTSNTLNPESSSSFLLSRLTTRPPSKFLITSTKSPTNSTIEISKSDNSTSTITTFINNKNRSKVWSSSTSTESPKIQTSNIDASGTKVGQFVKSVSEDAMSLNPSNRTSYFKVNPISIDSKSNSTASLISNIKKPTSLLASNSSSKVPLISSSVQIPKLIVDSNEEITRAGEEEGDLVNDDNLILKTRGPFISVDEVESRQASQLNKIESLKNTNNGQQVVEYEINSDLKNNRIASANHNESKEMNKHQINNALDDSIVNNNNITTLSILDSNLKIGDQFKDIDSESNDIHKEVSRADVDLVDNIVTPESAFNGTTITASSTSTSKETSRFRFTSTTTTAATSTSTEVASTTTSRSTSTSTEVASKTTSRSTSTTTAATSTTSRSTSTSTEVASTTTSRSTSTTTAATSTTSRSTSTTTEATSTTTSRSTSTTTAATSTSTEVASTTTSRSTSTSTEVASKTTSRSTSTTTAATSTTSRSTSTSTEATSTTSKSTSTTTAATSTTTEATSTTTSRSTSTSTEVASKTTSRSTSTTTAATSTTSRSTSTSTEATSTTTSESTSTTTAATSTSTEVASTTTSRSTSTTTAATSTTPRSTSTTPRSTSTTTETTSTTPRSTSTSTTGFASILLQEGSSSKLQDNSNSSSEIEFGGMSNEEDVPIYLNKEDKLLLRLPSLITTTTTATTTMIKSTTKTTTSIPLITYLGNVKLPLVKGGGSHDDRNSRSGDHTRNNDRGHILAVTLALLDSSFCQERNDHFKQLTIALKENISNILGIHLQDIVIDDVFSENSNGLFNGYEKCALPNGKQKGIIYNISVVKNTLINYPNFSDLEKVAQTDNEFNSKYGKIVLWERALDNTHHEHNPFCQASLKATPDIKFMCINHPIYCIHNNEYKCYTNPMGMDCFCHNDHLIYNQLQNNQYNVTYPMNDECKTIISCTNDIILPIISRCSSSPFSVGCPCNLNPYSKLCGCYINPFNPGCHCTYNLHSSDCRCLLNPEECRHDNGIDIIDYEIIDRGPFDLKHGLRRFYKRHFRRSHSLPFFSKSQLLQYMLITALNMVWYLLSI</sequence>
<proteinExistence type="predicted"/>
<comment type="caution">
    <text evidence="2">The sequence shown here is derived from an EMBL/GenBank/DDBJ whole genome shotgun (WGS) entry which is preliminary data.</text>
</comment>
<dbReference type="OrthoDB" id="340848at2759"/>
<organism evidence="2">
    <name type="scientific">Cryptosporidium canis</name>
    <dbReference type="NCBI Taxonomy" id="195482"/>
    <lineage>
        <taxon>Eukaryota</taxon>
        <taxon>Sar</taxon>
        <taxon>Alveolata</taxon>
        <taxon>Apicomplexa</taxon>
        <taxon>Conoidasida</taxon>
        <taxon>Coccidia</taxon>
        <taxon>Eucoccidiorida</taxon>
        <taxon>Eimeriorina</taxon>
        <taxon>Cryptosporidiidae</taxon>
        <taxon>Cryptosporidium</taxon>
    </lineage>
</organism>
<protein>
    <submittedName>
        <fullName evidence="2">Transcriptional repressor EZH1 domain-containing protein</fullName>
    </submittedName>
</protein>
<feature type="region of interest" description="Disordered" evidence="1">
    <location>
        <begin position="644"/>
        <end position="981"/>
    </location>
</feature>
<feature type="compositionally biased region" description="Low complexity" evidence="1">
    <location>
        <begin position="644"/>
        <end position="952"/>
    </location>
</feature>
<dbReference type="EMBL" id="JAPCXC010000022">
    <property type="protein sequence ID" value="KAJ1610821.1"/>
    <property type="molecule type" value="Genomic_DNA"/>
</dbReference>
<gene>
    <name evidence="2" type="ORF">OJ253_1060</name>
</gene>
<name>A0A9D5HXW2_9CRYT</name>
<dbReference type="Proteomes" id="UP001067231">
    <property type="component" value="Unassembled WGS sequence"/>
</dbReference>
<evidence type="ECO:0000313" key="2">
    <source>
        <dbReference type="EMBL" id="KAJ1610821.1"/>
    </source>
</evidence>
<evidence type="ECO:0000256" key="1">
    <source>
        <dbReference type="SAM" id="MobiDB-lite"/>
    </source>
</evidence>
<reference evidence="2" key="1">
    <citation type="submission" date="2022-10" db="EMBL/GenBank/DDBJ databases">
        <title>Adaptive evolution leads to modifications in subtelomeric GC content in a zoonotic Cryptosporidium species.</title>
        <authorList>
            <person name="Li J."/>
            <person name="Feng Y."/>
            <person name="Xiao L."/>
        </authorList>
    </citation>
    <scope>NUCLEOTIDE SEQUENCE</scope>
    <source>
        <strain evidence="2">33844</strain>
    </source>
</reference>
<feature type="compositionally biased region" description="Low complexity" evidence="1">
    <location>
        <begin position="963"/>
        <end position="975"/>
    </location>
</feature>